<gene>
    <name evidence="4" type="ORF">GCM10009006_03890</name>
</gene>
<feature type="compositionally biased region" description="Polar residues" evidence="1">
    <location>
        <begin position="503"/>
        <end position="513"/>
    </location>
</feature>
<dbReference type="InterPro" id="IPR000601">
    <property type="entry name" value="PKD_dom"/>
</dbReference>
<keyword evidence="2" id="KW-0472">Membrane</keyword>
<reference evidence="4" key="2">
    <citation type="submission" date="2020-09" db="EMBL/GenBank/DDBJ databases">
        <authorList>
            <person name="Sun Q."/>
            <person name="Ohkuma M."/>
        </authorList>
    </citation>
    <scope>NUCLEOTIDE SEQUENCE</scope>
    <source>
        <strain evidence="4">JCM 15759</strain>
    </source>
</reference>
<sequence length="676" mass="70735">MPDYSHIMSATGYARETPPSAWRRRWWLPLLLVLLLLPLLGIAASGTAAAEDTESPEWGNATRGNATTIEVSLYDDGGSIDTSTIQAADFALTAGRVENVSVASINASGANRTGVHVSLLLEKKVDTDNVTVSLRDTGSISDKAGNELPHESVTVTGMDSVVPKYQSFEVSRVNSSTARISVGIHEPIQQLEISVGGPSIDTLNISGFTERTGSTLTYTRTYTFPEEGEYSLLLLSVTDENGNENSFGRQQTFLYDDSAPNVTVSGPENATVGESVTFSAAETTDDQGVDSVRWQVGSDTILTGENITVAFASPGSHEVTVTAADPLGNTETVTKVVSVTGNGPAGNVTVQQPNATMANVSVNGSGQTQRIQPPEGALVTGQNGTLERLAVSFPRNESTILTIRSRRPTPAFATATGYTGISQFDIDHGSVPAQDATFTFTVDRDALAAVGAMPDAVTLFRSGDGWMPLSTEIASRGESHIVYRAESPGLSTFVVGVEQTTATDMNAETATNDSEASTSEPETTEKSTEKPGQPDIVVTNATAVPSTLGPGDRTVITVKLENRGTASGDHNVIVALNTSILTTRTVTVPAGQTRTTEFARSVPENRTGELTVDGQRVGNVTGDSGGLPIPALPSIGIPNPLSLWPDGIVGTVLGGLLGVAVGLYGVLKALAIYLGY</sequence>
<proteinExistence type="predicted"/>
<keyword evidence="2" id="KW-0812">Transmembrane</keyword>
<dbReference type="Gene3D" id="2.60.40.10">
    <property type="entry name" value="Immunoglobulins"/>
    <property type="match status" value="2"/>
</dbReference>
<evidence type="ECO:0000256" key="2">
    <source>
        <dbReference type="SAM" id="Phobius"/>
    </source>
</evidence>
<dbReference type="Pfam" id="PF00801">
    <property type="entry name" value="PKD"/>
    <property type="match status" value="1"/>
</dbReference>
<dbReference type="Proteomes" id="UP000656367">
    <property type="component" value="Unassembled WGS sequence"/>
</dbReference>
<evidence type="ECO:0000256" key="1">
    <source>
        <dbReference type="SAM" id="MobiDB-lite"/>
    </source>
</evidence>
<dbReference type="SUPFAM" id="SSF49299">
    <property type="entry name" value="PKD domain"/>
    <property type="match status" value="1"/>
</dbReference>
<evidence type="ECO:0000313" key="5">
    <source>
        <dbReference type="Proteomes" id="UP000656367"/>
    </source>
</evidence>
<dbReference type="AlphaFoldDB" id="A0A830FPT1"/>
<protein>
    <recommendedName>
        <fullName evidence="3">PKD domain-containing protein</fullName>
    </recommendedName>
</protein>
<keyword evidence="2" id="KW-1133">Transmembrane helix</keyword>
<feature type="transmembrane region" description="Helical" evidence="2">
    <location>
        <begin position="648"/>
        <end position="674"/>
    </location>
</feature>
<accession>A0A830FPT1</accession>
<feature type="domain" description="PKD" evidence="3">
    <location>
        <begin position="259"/>
        <end position="340"/>
    </location>
</feature>
<dbReference type="InterPro" id="IPR035986">
    <property type="entry name" value="PKD_dom_sf"/>
</dbReference>
<dbReference type="EMBL" id="BMON01000001">
    <property type="protein sequence ID" value="GGM25819.1"/>
    <property type="molecule type" value="Genomic_DNA"/>
</dbReference>
<evidence type="ECO:0000259" key="3">
    <source>
        <dbReference type="PROSITE" id="PS50093"/>
    </source>
</evidence>
<dbReference type="InterPro" id="IPR013783">
    <property type="entry name" value="Ig-like_fold"/>
</dbReference>
<organism evidence="4 5">
    <name type="scientific">Haloarcula argentinensis</name>
    <dbReference type="NCBI Taxonomy" id="43776"/>
    <lineage>
        <taxon>Archaea</taxon>
        <taxon>Methanobacteriati</taxon>
        <taxon>Methanobacteriota</taxon>
        <taxon>Stenosarchaea group</taxon>
        <taxon>Halobacteria</taxon>
        <taxon>Halobacteriales</taxon>
        <taxon>Haloarculaceae</taxon>
        <taxon>Haloarcula</taxon>
    </lineage>
</organism>
<name>A0A830FPT1_HALAR</name>
<evidence type="ECO:0000313" key="4">
    <source>
        <dbReference type="EMBL" id="GGM25819.1"/>
    </source>
</evidence>
<dbReference type="CDD" id="cd00146">
    <property type="entry name" value="PKD"/>
    <property type="match status" value="1"/>
</dbReference>
<reference evidence="4" key="1">
    <citation type="journal article" date="2014" name="Int. J. Syst. Evol. Microbiol.">
        <title>Complete genome sequence of Corynebacterium casei LMG S-19264T (=DSM 44701T), isolated from a smear-ripened cheese.</title>
        <authorList>
            <consortium name="US DOE Joint Genome Institute (JGI-PGF)"/>
            <person name="Walter F."/>
            <person name="Albersmeier A."/>
            <person name="Kalinowski J."/>
            <person name="Ruckert C."/>
        </authorList>
    </citation>
    <scope>NUCLEOTIDE SEQUENCE</scope>
    <source>
        <strain evidence="4">JCM 15759</strain>
    </source>
</reference>
<dbReference type="PROSITE" id="PS50093">
    <property type="entry name" value="PKD"/>
    <property type="match status" value="1"/>
</dbReference>
<comment type="caution">
    <text evidence="4">The sequence shown here is derived from an EMBL/GenBank/DDBJ whole genome shotgun (WGS) entry which is preliminary data.</text>
</comment>
<dbReference type="InterPro" id="IPR022409">
    <property type="entry name" value="PKD/Chitinase_dom"/>
</dbReference>
<feature type="region of interest" description="Disordered" evidence="1">
    <location>
        <begin position="503"/>
        <end position="536"/>
    </location>
</feature>
<dbReference type="SMART" id="SM00089">
    <property type="entry name" value="PKD"/>
    <property type="match status" value="1"/>
</dbReference>